<comment type="caution">
    <text evidence="1">The sequence shown here is derived from an EMBL/GenBank/DDBJ whole genome shotgun (WGS) entry which is preliminary data.</text>
</comment>
<reference evidence="1 2" key="1">
    <citation type="submission" date="2017-11" db="EMBL/GenBank/DDBJ databases">
        <title>Draft genome sequence of Rhizobiales bacterium SY3-13.</title>
        <authorList>
            <person name="Sun C."/>
        </authorList>
    </citation>
    <scope>NUCLEOTIDE SEQUENCE [LARGE SCALE GENOMIC DNA]</scope>
    <source>
        <strain evidence="1 2">SY3-13</strain>
    </source>
</reference>
<sequence>MTSRADEAISIAGEIFGRPVDRVDRLVASSVRAIRLGSGGETLIAARRPSEDRAALEAAVLTGLSEHGAPVPGLIAQRGRWVFQEDLPGERLSVALWNPAHDSEASLRRALDTLAGIHEAGRRAGLDRRVARLGTATDWRRRLAGMPERLAQVSGTALPGYDRTALADRLAPRAFALVKWDARPANAMLSSDGAIRWFDWEHCGCRDPLDDAAWLLGDEYLPDPDGAALLEHAVERIAGNAGGARNYLLAMTVLHMSVRLALILEKRESHGGWRDWETCLKLDKVGSTALAFRRTAGRAGRWAAEDPLLAPLARFFEALADWTPDA</sequence>
<evidence type="ECO:0008006" key="3">
    <source>
        <dbReference type="Google" id="ProtNLM"/>
    </source>
</evidence>
<protein>
    <recommendedName>
        <fullName evidence="3">Aminoglycoside phosphotransferase domain-containing protein</fullName>
    </recommendedName>
</protein>
<accession>A0A2M9FXB9</accession>
<name>A0A2M9FXB9_9PROT</name>
<dbReference type="EMBL" id="PHIG01000048">
    <property type="protein sequence ID" value="PJK28105.1"/>
    <property type="molecule type" value="Genomic_DNA"/>
</dbReference>
<gene>
    <name evidence="1" type="ORF">CVT23_18910</name>
</gene>
<organism evidence="1 2">
    <name type="scientific">Minwuia thermotolerans</name>
    <dbReference type="NCBI Taxonomy" id="2056226"/>
    <lineage>
        <taxon>Bacteria</taxon>
        <taxon>Pseudomonadati</taxon>
        <taxon>Pseudomonadota</taxon>
        <taxon>Alphaproteobacteria</taxon>
        <taxon>Minwuiales</taxon>
        <taxon>Minwuiaceae</taxon>
        <taxon>Minwuia</taxon>
    </lineage>
</organism>
<dbReference type="Gene3D" id="3.90.1200.10">
    <property type="match status" value="1"/>
</dbReference>
<dbReference type="RefSeq" id="WP_109792914.1">
    <property type="nucleotide sequence ID" value="NZ_PHIG01000048.1"/>
</dbReference>
<dbReference type="Proteomes" id="UP000229498">
    <property type="component" value="Unassembled WGS sequence"/>
</dbReference>
<dbReference type="InterPro" id="IPR011009">
    <property type="entry name" value="Kinase-like_dom_sf"/>
</dbReference>
<dbReference type="OrthoDB" id="5621369at2"/>
<dbReference type="SUPFAM" id="SSF56112">
    <property type="entry name" value="Protein kinase-like (PK-like)"/>
    <property type="match status" value="1"/>
</dbReference>
<keyword evidence="2" id="KW-1185">Reference proteome</keyword>
<dbReference type="AlphaFoldDB" id="A0A2M9FXB9"/>
<evidence type="ECO:0000313" key="2">
    <source>
        <dbReference type="Proteomes" id="UP000229498"/>
    </source>
</evidence>
<proteinExistence type="predicted"/>
<evidence type="ECO:0000313" key="1">
    <source>
        <dbReference type="EMBL" id="PJK28105.1"/>
    </source>
</evidence>